<reference evidence="3" key="1">
    <citation type="submission" date="2016-10" db="EMBL/GenBank/DDBJ databases">
        <authorList>
            <person name="Varghese N."/>
            <person name="Submissions S."/>
        </authorList>
    </citation>
    <scope>NUCLEOTIDE SEQUENCE [LARGE SCALE GENOMIC DNA]</scope>
    <source>
        <strain evidence="3">DSM 44260</strain>
    </source>
</reference>
<accession>A0A1H9KM80</accession>
<dbReference type="InterPro" id="IPR010982">
    <property type="entry name" value="Lambda_DNA-bd_dom_sf"/>
</dbReference>
<gene>
    <name evidence="2" type="ORF">SAMN04487818_101241</name>
</gene>
<organism evidence="2 3">
    <name type="scientific">Actinokineospora terrae</name>
    <dbReference type="NCBI Taxonomy" id="155974"/>
    <lineage>
        <taxon>Bacteria</taxon>
        <taxon>Bacillati</taxon>
        <taxon>Actinomycetota</taxon>
        <taxon>Actinomycetes</taxon>
        <taxon>Pseudonocardiales</taxon>
        <taxon>Pseudonocardiaceae</taxon>
        <taxon>Actinokineospora</taxon>
    </lineage>
</organism>
<dbReference type="CDD" id="cd00093">
    <property type="entry name" value="HTH_XRE"/>
    <property type="match status" value="1"/>
</dbReference>
<keyword evidence="3" id="KW-1185">Reference proteome</keyword>
<evidence type="ECO:0000259" key="1">
    <source>
        <dbReference type="PROSITE" id="PS50943"/>
    </source>
</evidence>
<protein>
    <recommendedName>
        <fullName evidence="1">HTH cro/C1-type domain-containing protein</fullName>
    </recommendedName>
</protein>
<dbReference type="Pfam" id="PF01381">
    <property type="entry name" value="HTH_3"/>
    <property type="match status" value="1"/>
</dbReference>
<feature type="domain" description="HTH cro/C1-type" evidence="1">
    <location>
        <begin position="79"/>
        <end position="114"/>
    </location>
</feature>
<dbReference type="SUPFAM" id="SSF47413">
    <property type="entry name" value="lambda repressor-like DNA-binding domains"/>
    <property type="match status" value="1"/>
</dbReference>
<dbReference type="AlphaFoldDB" id="A0A1H9KM80"/>
<dbReference type="STRING" id="155974.SAMN04487818_101241"/>
<dbReference type="Proteomes" id="UP000199051">
    <property type="component" value="Unassembled WGS sequence"/>
</dbReference>
<sequence length="181" mass="19784">MWVIVASGVGGLSTDSYPATLVGFAATTHRRGNGMSDGASTPLTARLDRLFRLSRPRGRQWSNAEVAAEIKRLDPDLRVSGAYLSMLRTGRRTSPSTDLLVALARFFGVNPSYFFDDEDGQGERVRDQLEQLAMLRDRGVVGIAQRAMGLPRSNLDLITALLDQARRQRGLPPVTDADPGE</sequence>
<evidence type="ECO:0000313" key="3">
    <source>
        <dbReference type="Proteomes" id="UP000199051"/>
    </source>
</evidence>
<evidence type="ECO:0000313" key="2">
    <source>
        <dbReference type="EMBL" id="SER00266.1"/>
    </source>
</evidence>
<dbReference type="GO" id="GO:0003677">
    <property type="term" value="F:DNA binding"/>
    <property type="evidence" value="ECO:0007669"/>
    <property type="project" value="InterPro"/>
</dbReference>
<dbReference type="EMBL" id="FOGI01000001">
    <property type="protein sequence ID" value="SER00266.1"/>
    <property type="molecule type" value="Genomic_DNA"/>
</dbReference>
<dbReference type="Gene3D" id="1.10.260.40">
    <property type="entry name" value="lambda repressor-like DNA-binding domains"/>
    <property type="match status" value="1"/>
</dbReference>
<dbReference type="PROSITE" id="PS50943">
    <property type="entry name" value="HTH_CROC1"/>
    <property type="match status" value="1"/>
</dbReference>
<dbReference type="InterPro" id="IPR001387">
    <property type="entry name" value="Cro/C1-type_HTH"/>
</dbReference>
<proteinExistence type="predicted"/>
<name>A0A1H9KM80_9PSEU</name>